<evidence type="ECO:0000313" key="5">
    <source>
        <dbReference type="Proteomes" id="UP000199093"/>
    </source>
</evidence>
<dbReference type="Pfam" id="PF07687">
    <property type="entry name" value="M20_dimer"/>
    <property type="match status" value="1"/>
</dbReference>
<dbReference type="Pfam" id="PF01546">
    <property type="entry name" value="Peptidase_M20"/>
    <property type="match status" value="1"/>
</dbReference>
<dbReference type="PANTHER" id="PTHR11014">
    <property type="entry name" value="PEPTIDASE M20 FAMILY MEMBER"/>
    <property type="match status" value="1"/>
</dbReference>
<dbReference type="GO" id="GO:0019877">
    <property type="term" value="P:diaminopimelate biosynthetic process"/>
    <property type="evidence" value="ECO:0007669"/>
    <property type="project" value="UniProtKB-ARBA"/>
</dbReference>
<dbReference type="SUPFAM" id="SSF55031">
    <property type="entry name" value="Bacterial exopeptidase dimerisation domain"/>
    <property type="match status" value="1"/>
</dbReference>
<dbReference type="FunFam" id="3.30.70.360:FF:000001">
    <property type="entry name" value="N-acetyldiaminopimelate deacetylase"/>
    <property type="match status" value="1"/>
</dbReference>
<organism evidence="4 5">
    <name type="scientific">Salipiger marinus</name>
    <dbReference type="NCBI Taxonomy" id="555512"/>
    <lineage>
        <taxon>Bacteria</taxon>
        <taxon>Pseudomonadati</taxon>
        <taxon>Pseudomonadota</taxon>
        <taxon>Alphaproteobacteria</taxon>
        <taxon>Rhodobacterales</taxon>
        <taxon>Roseobacteraceae</taxon>
        <taxon>Salipiger</taxon>
    </lineage>
</organism>
<dbReference type="GO" id="GO:0046872">
    <property type="term" value="F:metal ion binding"/>
    <property type="evidence" value="ECO:0007669"/>
    <property type="project" value="UniProtKB-KW"/>
</dbReference>
<dbReference type="Gene3D" id="3.30.70.360">
    <property type="match status" value="1"/>
</dbReference>
<accession>A0A1G8SLJ6</accession>
<feature type="binding site" evidence="2">
    <location>
        <position position="101"/>
    </location>
    <ligand>
        <name>Mn(2+)</name>
        <dbReference type="ChEBI" id="CHEBI:29035"/>
        <label>2</label>
    </ligand>
</feature>
<dbReference type="AlphaFoldDB" id="A0A1G8SLJ6"/>
<dbReference type="PANTHER" id="PTHR11014:SF63">
    <property type="entry name" value="METALLOPEPTIDASE, PUTATIVE (AFU_ORTHOLOGUE AFUA_6G09600)-RELATED"/>
    <property type="match status" value="1"/>
</dbReference>
<reference evidence="4 5" key="1">
    <citation type="submission" date="2016-10" db="EMBL/GenBank/DDBJ databases">
        <authorList>
            <person name="de Groot N.N."/>
        </authorList>
    </citation>
    <scope>NUCLEOTIDE SEQUENCE [LARGE SCALE GENOMIC DNA]</scope>
    <source>
        <strain evidence="4 5">DSM 26424</strain>
    </source>
</reference>
<evidence type="ECO:0000313" key="4">
    <source>
        <dbReference type="EMBL" id="SDJ30087.1"/>
    </source>
</evidence>
<dbReference type="OrthoDB" id="9777385at2"/>
<comment type="cofactor">
    <cofactor evidence="2">
        <name>Mn(2+)</name>
        <dbReference type="ChEBI" id="CHEBI:29035"/>
    </cofactor>
    <text evidence="2">The Mn(2+) ion enhances activity.</text>
</comment>
<protein>
    <submittedName>
        <fullName evidence="4">Hippurate hydrolase</fullName>
    </submittedName>
</protein>
<dbReference type="STRING" id="555512.SAMN04487993_102523"/>
<dbReference type="Gene3D" id="3.40.630.10">
    <property type="entry name" value="Zn peptidases"/>
    <property type="match status" value="1"/>
</dbReference>
<dbReference type="InterPro" id="IPR011650">
    <property type="entry name" value="Peptidase_M20_dimer"/>
</dbReference>
<feature type="binding site" evidence="2">
    <location>
        <position position="136"/>
    </location>
    <ligand>
        <name>Mn(2+)</name>
        <dbReference type="ChEBI" id="CHEBI:29035"/>
        <label>2</label>
    </ligand>
</feature>
<dbReference type="InterPro" id="IPR036264">
    <property type="entry name" value="Bact_exopeptidase_dim_dom"/>
</dbReference>
<feature type="domain" description="Peptidase M20 dimerisation" evidence="3">
    <location>
        <begin position="180"/>
        <end position="277"/>
    </location>
</feature>
<proteinExistence type="predicted"/>
<dbReference type="GO" id="GO:0050118">
    <property type="term" value="F:N-acetyldiaminopimelate deacetylase activity"/>
    <property type="evidence" value="ECO:0007669"/>
    <property type="project" value="UniProtKB-ARBA"/>
</dbReference>
<evidence type="ECO:0000256" key="1">
    <source>
        <dbReference type="ARBA" id="ARBA00022801"/>
    </source>
</evidence>
<dbReference type="EMBL" id="FNEJ01000025">
    <property type="protein sequence ID" value="SDJ30087.1"/>
    <property type="molecule type" value="Genomic_DNA"/>
</dbReference>
<keyword evidence="5" id="KW-1185">Reference proteome</keyword>
<feature type="binding site" evidence="2">
    <location>
        <position position="162"/>
    </location>
    <ligand>
        <name>Mn(2+)</name>
        <dbReference type="ChEBI" id="CHEBI:29035"/>
        <label>2</label>
    </ligand>
</feature>
<dbReference type="InterPro" id="IPR017439">
    <property type="entry name" value="Amidohydrolase"/>
</dbReference>
<feature type="binding site" evidence="2">
    <location>
        <position position="356"/>
    </location>
    <ligand>
        <name>Mn(2+)</name>
        <dbReference type="ChEBI" id="CHEBI:29035"/>
        <label>2</label>
    </ligand>
</feature>
<name>A0A1G8SLJ6_9RHOB</name>
<dbReference type="InterPro" id="IPR002933">
    <property type="entry name" value="Peptidase_M20"/>
</dbReference>
<evidence type="ECO:0000259" key="3">
    <source>
        <dbReference type="Pfam" id="PF07687"/>
    </source>
</evidence>
<feature type="binding site" evidence="2">
    <location>
        <position position="103"/>
    </location>
    <ligand>
        <name>Mn(2+)</name>
        <dbReference type="ChEBI" id="CHEBI:29035"/>
        <label>2</label>
    </ligand>
</feature>
<keyword evidence="2" id="KW-0479">Metal-binding</keyword>
<keyword evidence="1 4" id="KW-0378">Hydrolase</keyword>
<dbReference type="PIRSF" id="PIRSF005962">
    <property type="entry name" value="Pept_M20D_amidohydro"/>
    <property type="match status" value="1"/>
</dbReference>
<dbReference type="SUPFAM" id="SSF53187">
    <property type="entry name" value="Zn-dependent exopeptidases"/>
    <property type="match status" value="1"/>
</dbReference>
<evidence type="ECO:0000256" key="2">
    <source>
        <dbReference type="PIRSR" id="PIRSR005962-1"/>
    </source>
</evidence>
<dbReference type="NCBIfam" id="TIGR01891">
    <property type="entry name" value="amidohydrolases"/>
    <property type="match status" value="1"/>
</dbReference>
<sequence length="384" mass="40808">MSVLPDIAAFADDLTALRHDFHRHPEIGFQEHRTAARIADLLRGWGVEVTTGIGGTGVVGVLEGSRPGRTIGLRSDMDALPMEERTNLPYASVNPGVFHGCGHDGHMTMLLGAARYLAQRRDFAGRAVFIFQPAEEGLGGARAMLADGLFDRFPCDELYGLHNSPYSAFGRVSVRPGPAQAGAGFFDITITGQGAHGAMPQMSRDPVPAAGLLIGALQQIVARRIDPNHQAVVSVTQMQAGSAYNVIPDRAVLSGTTRFFHEPDEPLIVAEMEAACEGVARICGLEVALDHRHIFSVLRNDPERTADLIAVAQELVGDQAQADAEPTMGSEDMADLLAVVPGAFFNLGHGSGVPLHNPGFVLDDAILPVGASLHARIVERRGAA</sequence>
<dbReference type="RefSeq" id="WP_089851043.1">
    <property type="nucleotide sequence ID" value="NZ_FNEJ01000025.1"/>
</dbReference>
<keyword evidence="2" id="KW-0464">Manganese</keyword>
<gene>
    <name evidence="4" type="ORF">SAMN04487993_102523</name>
</gene>
<dbReference type="Proteomes" id="UP000199093">
    <property type="component" value="Unassembled WGS sequence"/>
</dbReference>